<accession>A0A0M9A6Z7</accession>
<evidence type="ECO:0000313" key="2">
    <source>
        <dbReference type="Proteomes" id="UP000053105"/>
    </source>
</evidence>
<dbReference type="AlphaFoldDB" id="A0A0M9A6Z7"/>
<keyword evidence="2" id="KW-1185">Reference proteome</keyword>
<dbReference type="EMBL" id="KQ435721">
    <property type="protein sequence ID" value="KOX78525.1"/>
    <property type="molecule type" value="Genomic_DNA"/>
</dbReference>
<evidence type="ECO:0000313" key="1">
    <source>
        <dbReference type="EMBL" id="KOX78525.1"/>
    </source>
</evidence>
<dbReference type="Proteomes" id="UP000053105">
    <property type="component" value="Unassembled WGS sequence"/>
</dbReference>
<sequence>MRARYTPIQSYSGLGQVRRERQRVVSWSLVPRSGYGILTPSSGVWQAMAGPIDVSATSHPQHQFLRALTMFTLRMEKGPMDTPGEKGSLPSYSYFLFVKKVTTSLNKQPSACIPLLSAFSKLRKARTGARLNTDTINDE</sequence>
<organism evidence="1 2">
    <name type="scientific">Melipona quadrifasciata</name>
    <dbReference type="NCBI Taxonomy" id="166423"/>
    <lineage>
        <taxon>Eukaryota</taxon>
        <taxon>Metazoa</taxon>
        <taxon>Ecdysozoa</taxon>
        <taxon>Arthropoda</taxon>
        <taxon>Hexapoda</taxon>
        <taxon>Insecta</taxon>
        <taxon>Pterygota</taxon>
        <taxon>Neoptera</taxon>
        <taxon>Endopterygota</taxon>
        <taxon>Hymenoptera</taxon>
        <taxon>Apocrita</taxon>
        <taxon>Aculeata</taxon>
        <taxon>Apoidea</taxon>
        <taxon>Anthophila</taxon>
        <taxon>Apidae</taxon>
        <taxon>Melipona</taxon>
    </lineage>
</organism>
<name>A0A0M9A6Z7_9HYME</name>
<gene>
    <name evidence="1" type="ORF">WN51_10333</name>
</gene>
<proteinExistence type="predicted"/>
<reference evidence="1 2" key="1">
    <citation type="submission" date="2015-07" db="EMBL/GenBank/DDBJ databases">
        <title>The genome of Melipona quadrifasciata.</title>
        <authorList>
            <person name="Pan H."/>
            <person name="Kapheim K."/>
        </authorList>
    </citation>
    <scope>NUCLEOTIDE SEQUENCE [LARGE SCALE GENOMIC DNA]</scope>
    <source>
        <strain evidence="1">0111107301</strain>
        <tissue evidence="1">Whole body</tissue>
    </source>
</reference>
<protein>
    <submittedName>
        <fullName evidence="1">Uncharacterized protein</fullName>
    </submittedName>
</protein>